<dbReference type="STRING" id="70415.A0A5S6QU94"/>
<evidence type="ECO:0000256" key="8">
    <source>
        <dbReference type="ARBA" id="ARBA00023242"/>
    </source>
</evidence>
<feature type="domain" description="Exoribonuclease phosphorolytic" evidence="10">
    <location>
        <begin position="36"/>
        <end position="168"/>
    </location>
</feature>
<dbReference type="WBParaSite" id="TMUE_3000010976.1">
    <property type="protein sequence ID" value="TMUE_3000010976.1"/>
    <property type="gene ID" value="WBGene00285058"/>
</dbReference>
<dbReference type="InterPro" id="IPR050080">
    <property type="entry name" value="RNase_PH"/>
</dbReference>
<keyword evidence="4" id="KW-0963">Cytoplasm</keyword>
<feature type="region of interest" description="Disordered" evidence="9">
    <location>
        <begin position="1"/>
        <end position="23"/>
    </location>
</feature>
<keyword evidence="8" id="KW-0539">Nucleus</keyword>
<dbReference type="GO" id="GO:0071051">
    <property type="term" value="P:poly(A)-dependent snoRNA 3'-end processing"/>
    <property type="evidence" value="ECO:0007669"/>
    <property type="project" value="TreeGrafter"/>
</dbReference>
<proteinExistence type="inferred from homology"/>
<dbReference type="GO" id="GO:0016075">
    <property type="term" value="P:rRNA catabolic process"/>
    <property type="evidence" value="ECO:0007669"/>
    <property type="project" value="TreeGrafter"/>
</dbReference>
<keyword evidence="7" id="KW-0694">RNA-binding</keyword>
<dbReference type="GO" id="GO:0003723">
    <property type="term" value="F:RNA binding"/>
    <property type="evidence" value="ECO:0007669"/>
    <property type="project" value="UniProtKB-KW"/>
</dbReference>
<accession>A0A5S6QU94</accession>
<comment type="subcellular location">
    <subcellularLocation>
        <location evidence="2">Cytoplasm</location>
    </subcellularLocation>
    <subcellularLocation>
        <location evidence="1">Nucleus</location>
    </subcellularLocation>
</comment>
<dbReference type="GO" id="GO:0005730">
    <property type="term" value="C:nucleolus"/>
    <property type="evidence" value="ECO:0007669"/>
    <property type="project" value="TreeGrafter"/>
</dbReference>
<keyword evidence="6" id="KW-0271">Exosome</keyword>
<dbReference type="GO" id="GO:0000176">
    <property type="term" value="C:nuclear exosome (RNase complex)"/>
    <property type="evidence" value="ECO:0007669"/>
    <property type="project" value="TreeGrafter"/>
</dbReference>
<organism evidence="11 12">
    <name type="scientific">Trichuris muris</name>
    <name type="common">Mouse whipworm</name>
    <dbReference type="NCBI Taxonomy" id="70415"/>
    <lineage>
        <taxon>Eukaryota</taxon>
        <taxon>Metazoa</taxon>
        <taxon>Ecdysozoa</taxon>
        <taxon>Nematoda</taxon>
        <taxon>Enoplea</taxon>
        <taxon>Dorylaimia</taxon>
        <taxon>Trichinellida</taxon>
        <taxon>Trichuridae</taxon>
        <taxon>Trichuris</taxon>
    </lineage>
</organism>
<sequence length="246" mass="27416">MDTQEGRSVPYSRFKDSPRPSPWNLPFPRLDEKQHFFAKCNMIPSAVGSAYMEVEKTKVMCCVTRPLETPASADGPEGSRATPGALAVTVRYAPYAKRERIHRTRRDAALEEESKIKRFVQIGFGPVVLLSCYPSSQIELTISVLQDDGNALIAALNCSTLALASGKIEMYDLLISGTMVFPTAHSEKAVLTVSTMLALEQFCFVHMEGEVTESEFREALETLRHLLATMVYPVMRSTLIDFIKDE</sequence>
<dbReference type="GO" id="GO:0006364">
    <property type="term" value="P:rRNA processing"/>
    <property type="evidence" value="ECO:0007669"/>
    <property type="project" value="UniProtKB-KW"/>
</dbReference>
<evidence type="ECO:0000256" key="4">
    <source>
        <dbReference type="ARBA" id="ARBA00022490"/>
    </source>
</evidence>
<evidence type="ECO:0000313" key="12">
    <source>
        <dbReference type="WBParaSite" id="TMUE_3000010976.1"/>
    </source>
</evidence>
<reference evidence="12" key="1">
    <citation type="submission" date="2019-12" db="UniProtKB">
        <authorList>
            <consortium name="WormBaseParasite"/>
        </authorList>
    </citation>
    <scope>IDENTIFICATION</scope>
</reference>
<evidence type="ECO:0000256" key="9">
    <source>
        <dbReference type="SAM" id="MobiDB-lite"/>
    </source>
</evidence>
<dbReference type="PANTHER" id="PTHR11953:SF2">
    <property type="entry name" value="EXOSOME COMPLEX COMPONENT MTR3"/>
    <property type="match status" value="1"/>
</dbReference>
<dbReference type="GO" id="GO:0034475">
    <property type="term" value="P:U4 snRNA 3'-end processing"/>
    <property type="evidence" value="ECO:0007669"/>
    <property type="project" value="TreeGrafter"/>
</dbReference>
<keyword evidence="11" id="KW-1185">Reference proteome</keyword>
<evidence type="ECO:0000256" key="5">
    <source>
        <dbReference type="ARBA" id="ARBA00022552"/>
    </source>
</evidence>
<dbReference type="GO" id="GO:0000177">
    <property type="term" value="C:cytoplasmic exosome (RNase complex)"/>
    <property type="evidence" value="ECO:0007669"/>
    <property type="project" value="TreeGrafter"/>
</dbReference>
<dbReference type="GO" id="GO:0071028">
    <property type="term" value="P:nuclear mRNA surveillance"/>
    <property type="evidence" value="ECO:0007669"/>
    <property type="project" value="TreeGrafter"/>
</dbReference>
<dbReference type="AlphaFoldDB" id="A0A5S6QU94"/>
<evidence type="ECO:0000256" key="2">
    <source>
        <dbReference type="ARBA" id="ARBA00004496"/>
    </source>
</evidence>
<dbReference type="SUPFAM" id="SSF54211">
    <property type="entry name" value="Ribosomal protein S5 domain 2-like"/>
    <property type="match status" value="1"/>
</dbReference>
<dbReference type="Gene3D" id="3.30.230.70">
    <property type="entry name" value="GHMP Kinase, N-terminal domain"/>
    <property type="match status" value="1"/>
</dbReference>
<evidence type="ECO:0000256" key="1">
    <source>
        <dbReference type="ARBA" id="ARBA00004123"/>
    </source>
</evidence>
<evidence type="ECO:0000256" key="3">
    <source>
        <dbReference type="ARBA" id="ARBA00006678"/>
    </source>
</evidence>
<evidence type="ECO:0000259" key="10">
    <source>
        <dbReference type="Pfam" id="PF01138"/>
    </source>
</evidence>
<evidence type="ECO:0000313" key="11">
    <source>
        <dbReference type="Proteomes" id="UP000046395"/>
    </source>
</evidence>
<keyword evidence="5" id="KW-0698">rRNA processing</keyword>
<dbReference type="Proteomes" id="UP000046395">
    <property type="component" value="Unassembled WGS sequence"/>
</dbReference>
<dbReference type="InterPro" id="IPR027408">
    <property type="entry name" value="PNPase/RNase_PH_dom_sf"/>
</dbReference>
<name>A0A5S6QU94_TRIMR</name>
<evidence type="ECO:0000256" key="7">
    <source>
        <dbReference type="ARBA" id="ARBA00022884"/>
    </source>
</evidence>
<protein>
    <submittedName>
        <fullName evidence="12">RNase_PH domain-containing protein</fullName>
    </submittedName>
</protein>
<evidence type="ECO:0000256" key="6">
    <source>
        <dbReference type="ARBA" id="ARBA00022835"/>
    </source>
</evidence>
<dbReference type="InterPro" id="IPR001247">
    <property type="entry name" value="ExoRNase_PH_dom1"/>
</dbReference>
<dbReference type="InterPro" id="IPR020568">
    <property type="entry name" value="Ribosomal_Su5_D2-typ_SF"/>
</dbReference>
<dbReference type="Pfam" id="PF01138">
    <property type="entry name" value="RNase_PH"/>
    <property type="match status" value="1"/>
</dbReference>
<comment type="similarity">
    <text evidence="3">Belongs to the RNase PH family.</text>
</comment>
<dbReference type="PANTHER" id="PTHR11953">
    <property type="entry name" value="EXOSOME COMPLEX COMPONENT"/>
    <property type="match status" value="1"/>
</dbReference>